<organism evidence="9">
    <name type="scientific">Cliftonaea pectinata</name>
    <dbReference type="NCBI Taxonomy" id="2007206"/>
    <lineage>
        <taxon>Eukaryota</taxon>
        <taxon>Rhodophyta</taxon>
        <taxon>Florideophyceae</taxon>
        <taxon>Rhodymeniophycidae</taxon>
        <taxon>Ceramiales</taxon>
        <taxon>Rhodomelaceae</taxon>
        <taxon>Polyzonieae</taxon>
        <taxon>Cliftonaea</taxon>
    </lineage>
</organism>
<dbReference type="RefSeq" id="YP_009398832.1">
    <property type="nucleotide sequence ID" value="NC_035294.1"/>
</dbReference>
<keyword evidence="5" id="KW-0028">Amino-acid biosynthesis</keyword>
<dbReference type="PRINTS" id="PR00097">
    <property type="entry name" value="ANTSNTHASEII"/>
</dbReference>
<keyword evidence="9" id="KW-0150">Chloroplast</keyword>
<evidence type="ECO:0000256" key="6">
    <source>
        <dbReference type="ARBA" id="ARBA00022962"/>
    </source>
</evidence>
<evidence type="ECO:0000256" key="4">
    <source>
        <dbReference type="ARBA" id="ARBA00020654"/>
    </source>
</evidence>
<evidence type="ECO:0000259" key="8">
    <source>
        <dbReference type="Pfam" id="PF00117"/>
    </source>
</evidence>
<dbReference type="InterPro" id="IPR017926">
    <property type="entry name" value="GATASE"/>
</dbReference>
<dbReference type="PRINTS" id="PR00099">
    <property type="entry name" value="CPSGATASE"/>
</dbReference>
<protein>
    <recommendedName>
        <fullName evidence="4">Anthranilate synthase component 2</fullName>
        <ecNumber evidence="3">4.1.3.27</ecNumber>
    </recommendedName>
    <alternativeName>
        <fullName evidence="7">Anthranilate synthase, glutamine amidotransferase component</fullName>
    </alternativeName>
</protein>
<dbReference type="InterPro" id="IPR006221">
    <property type="entry name" value="TrpG/PapA_dom"/>
</dbReference>
<evidence type="ECO:0000256" key="1">
    <source>
        <dbReference type="ARBA" id="ARBA00004873"/>
    </source>
</evidence>
<dbReference type="PRINTS" id="PR00096">
    <property type="entry name" value="GATASE"/>
</dbReference>
<dbReference type="SUPFAM" id="SSF52317">
    <property type="entry name" value="Class I glutamine amidotransferase-like"/>
    <property type="match status" value="1"/>
</dbReference>
<dbReference type="PROSITE" id="PS51273">
    <property type="entry name" value="GATASE_TYPE_1"/>
    <property type="match status" value="1"/>
</dbReference>
<dbReference type="GO" id="GO:0004049">
    <property type="term" value="F:anthranilate synthase activity"/>
    <property type="evidence" value="ECO:0007669"/>
    <property type="project" value="UniProtKB-EC"/>
</dbReference>
<geneLocation type="chloroplast" evidence="9"/>
<evidence type="ECO:0000256" key="5">
    <source>
        <dbReference type="ARBA" id="ARBA00022822"/>
    </source>
</evidence>
<comment type="subunit">
    <text evidence="2">Tetramer of two components I and two components II.</text>
</comment>
<dbReference type="PANTHER" id="PTHR43418">
    <property type="entry name" value="MULTIFUNCTIONAL TRYPTOPHAN BIOSYNTHESIS PROTEIN-RELATED"/>
    <property type="match status" value="1"/>
</dbReference>
<dbReference type="Pfam" id="PF00117">
    <property type="entry name" value="GATase"/>
    <property type="match status" value="1"/>
</dbReference>
<feature type="domain" description="Glutamine amidotransferase" evidence="8">
    <location>
        <begin position="4"/>
        <end position="187"/>
    </location>
</feature>
<keyword evidence="9" id="KW-0934">Plastid</keyword>
<dbReference type="GO" id="GO:0005829">
    <property type="term" value="C:cytosol"/>
    <property type="evidence" value="ECO:0007669"/>
    <property type="project" value="TreeGrafter"/>
</dbReference>
<evidence type="ECO:0000256" key="2">
    <source>
        <dbReference type="ARBA" id="ARBA00011743"/>
    </source>
</evidence>
<dbReference type="InterPro" id="IPR029062">
    <property type="entry name" value="Class_I_gatase-like"/>
</dbReference>
<dbReference type="AlphaFoldDB" id="A0A1Z1MPQ0"/>
<dbReference type="GeneID" id="33361415"/>
<evidence type="ECO:0000256" key="7">
    <source>
        <dbReference type="ARBA" id="ARBA00082672"/>
    </source>
</evidence>
<evidence type="ECO:0000313" key="9">
    <source>
        <dbReference type="EMBL" id="ARW68067.1"/>
    </source>
</evidence>
<dbReference type="Gene3D" id="3.40.50.880">
    <property type="match status" value="1"/>
</dbReference>
<dbReference type="EC" id="4.1.3.27" evidence="3"/>
<keyword evidence="5" id="KW-0822">Tryptophan biosynthesis</keyword>
<dbReference type="NCBIfam" id="TIGR00566">
    <property type="entry name" value="trpG_papA"/>
    <property type="match status" value="1"/>
</dbReference>
<proteinExistence type="predicted"/>
<dbReference type="FunFam" id="3.40.50.880:FF:000003">
    <property type="entry name" value="Anthranilate synthase component II"/>
    <property type="match status" value="1"/>
</dbReference>
<dbReference type="InterPro" id="IPR050472">
    <property type="entry name" value="Anth_synth/Amidotransfase"/>
</dbReference>
<dbReference type="PANTHER" id="PTHR43418:SF4">
    <property type="entry name" value="MULTIFUNCTIONAL TRYPTOPHAN BIOSYNTHESIS PROTEIN"/>
    <property type="match status" value="1"/>
</dbReference>
<dbReference type="EMBL" id="MF101450">
    <property type="protein sequence ID" value="ARW68067.1"/>
    <property type="molecule type" value="Genomic_DNA"/>
</dbReference>
<dbReference type="CDD" id="cd01743">
    <property type="entry name" value="GATase1_Anthranilate_Synthase"/>
    <property type="match status" value="1"/>
</dbReference>
<comment type="pathway">
    <text evidence="1">Amino-acid biosynthesis; L-tryptophan biosynthesis; L-tryptophan from chorismate: step 1/5.</text>
</comment>
<keyword evidence="6" id="KW-0315">Glutamine amidotransferase</keyword>
<accession>A0A1Z1MPQ0</accession>
<reference evidence="9" key="1">
    <citation type="journal article" date="2017" name="J. Phycol.">
        <title>Analysis of chloroplast genomes and a supermatrix inform reclassification of the Rhodomelaceae (Rhodophyta).</title>
        <authorList>
            <person name="Diaz-Tapia P."/>
            <person name="Maggs C.A."/>
            <person name="West J.A."/>
            <person name="Verbruggen H."/>
        </authorList>
    </citation>
    <scope>NUCLEOTIDE SEQUENCE</scope>
    <source>
        <strain evidence="9">PD1561</strain>
    </source>
</reference>
<keyword evidence="5" id="KW-0057">Aromatic amino acid biosynthesis</keyword>
<sequence>MIIIIDNYDSFTQNLEQCIGNLDFKVRTIRNNMIQVKEIKELNPSHIVISPGPGNPEKSMACLDIISQYANSIPILGICLGHQAIGYVYGGKIKKLKEPTHGKISLIQHNNKDIFYKLPNPINATRYHSLIIEKNSIPSNLEITAWTQDRLIMACKHKIYKNLHGVQFHPESLWTEQGNKIIENFLYN</sequence>
<dbReference type="GO" id="GO:0000162">
    <property type="term" value="P:L-tryptophan biosynthetic process"/>
    <property type="evidence" value="ECO:0007669"/>
    <property type="project" value="UniProtKB-KW"/>
</dbReference>
<name>A0A1Z1MPQ0_9FLOR</name>
<gene>
    <name evidence="9" type="primary">trpG</name>
</gene>
<evidence type="ECO:0000256" key="3">
    <source>
        <dbReference type="ARBA" id="ARBA00012266"/>
    </source>
</evidence>